<keyword evidence="2" id="KW-1185">Reference proteome</keyword>
<sequence length="105" mass="11892">MAEEPGSLKVMELPCQSSSRLFHETRISVILWFLITIDKSKIQLCKATVEAEKICLTCFGSSIELTKDVPVNEKYPDFHRLLRECQGLEMLLCPTDNNQPECDGS</sequence>
<organism evidence="1 2">
    <name type="scientific">Cervus elaphus hippelaphus</name>
    <name type="common">European red deer</name>
    <dbReference type="NCBI Taxonomy" id="46360"/>
    <lineage>
        <taxon>Eukaryota</taxon>
        <taxon>Metazoa</taxon>
        <taxon>Chordata</taxon>
        <taxon>Craniata</taxon>
        <taxon>Vertebrata</taxon>
        <taxon>Euteleostomi</taxon>
        <taxon>Mammalia</taxon>
        <taxon>Eutheria</taxon>
        <taxon>Laurasiatheria</taxon>
        <taxon>Artiodactyla</taxon>
        <taxon>Ruminantia</taxon>
        <taxon>Pecora</taxon>
        <taxon>Cervidae</taxon>
        <taxon>Cervinae</taxon>
        <taxon>Cervus</taxon>
    </lineage>
</organism>
<proteinExistence type="predicted"/>
<evidence type="ECO:0000313" key="1">
    <source>
        <dbReference type="EMBL" id="OWK02264.1"/>
    </source>
</evidence>
<evidence type="ECO:0000313" key="2">
    <source>
        <dbReference type="Proteomes" id="UP000242450"/>
    </source>
</evidence>
<gene>
    <name evidence="1" type="ORF">Celaphus_00017893</name>
</gene>
<accession>A0A212C8T0</accession>
<protein>
    <submittedName>
        <fullName evidence="1">Uncharacterized protein</fullName>
    </submittedName>
</protein>
<reference evidence="1 2" key="1">
    <citation type="journal article" date="2018" name="Mol. Genet. Genomics">
        <title>The red deer Cervus elaphus genome CerEla1.0: sequencing, annotating, genes, and chromosomes.</title>
        <authorList>
            <person name="Bana N.A."/>
            <person name="Nyiri A."/>
            <person name="Nagy J."/>
            <person name="Frank K."/>
            <person name="Nagy T."/>
            <person name="Steger V."/>
            <person name="Schiller M."/>
            <person name="Lakatos P."/>
            <person name="Sugar L."/>
            <person name="Horn P."/>
            <person name="Barta E."/>
            <person name="Orosz L."/>
        </authorList>
    </citation>
    <scope>NUCLEOTIDE SEQUENCE [LARGE SCALE GENOMIC DNA]</scope>
    <source>
        <strain evidence="1">Hungarian</strain>
    </source>
</reference>
<name>A0A212C8T0_CEREH</name>
<dbReference type="Proteomes" id="UP000242450">
    <property type="component" value="Chromosome 25"/>
</dbReference>
<dbReference type="AlphaFoldDB" id="A0A212C8T0"/>
<dbReference type="EMBL" id="MKHE01000025">
    <property type="protein sequence ID" value="OWK02264.1"/>
    <property type="molecule type" value="Genomic_DNA"/>
</dbReference>
<comment type="caution">
    <text evidence="1">The sequence shown here is derived from an EMBL/GenBank/DDBJ whole genome shotgun (WGS) entry which is preliminary data.</text>
</comment>